<dbReference type="AlphaFoldDB" id="A0A378SQQ6"/>
<evidence type="ECO:0000313" key="3">
    <source>
        <dbReference type="EMBL" id="STZ45122.1"/>
    </source>
</evidence>
<dbReference type="InterPro" id="IPR012349">
    <property type="entry name" value="Split_barrel_FMN-bd"/>
</dbReference>
<accession>A0A378SQQ6</accession>
<sequence length="164" mass="18922">MPLRHVDPHRRRGHRYDQGVRFGRSKFGQFMARHIARRTDPILFRLSKGRINMGPIVNAPLRTTGAKSGKPREVQLTYFHDGSDVILVASNFGGSSHPQWYHNLKANPECTFGQEPFTAAEVTDAEEHRRLYELAERVYAGYRDYREKTSVTGRDIPVFRLTPR</sequence>
<dbReference type="OMA" id="HPECEFG"/>
<dbReference type="PANTHER" id="PTHR39428:SF1">
    <property type="entry name" value="F420H(2)-DEPENDENT QUINONE REDUCTASE RV1261C"/>
    <property type="match status" value="1"/>
</dbReference>
<dbReference type="SUPFAM" id="SSF50475">
    <property type="entry name" value="FMN-binding split barrel"/>
    <property type="match status" value="1"/>
</dbReference>
<dbReference type="GO" id="GO:0052755">
    <property type="term" value="F:coenzyme F420H2:quinone oxidoreductase activity"/>
    <property type="evidence" value="ECO:0007669"/>
    <property type="project" value="RHEA"/>
</dbReference>
<dbReference type="PANTHER" id="PTHR39428">
    <property type="entry name" value="F420H(2)-DEPENDENT QUINONE REDUCTASE RV1261C"/>
    <property type="match status" value="1"/>
</dbReference>
<comment type="catalytic activity">
    <reaction evidence="2">
        <text>oxidized coenzyme F420-(gamma-L-Glu)(n) + a quinol + H(+) = reduced coenzyme F420-(gamma-L-Glu)(n) + a quinone</text>
        <dbReference type="Rhea" id="RHEA:39663"/>
        <dbReference type="Rhea" id="RHEA-COMP:12939"/>
        <dbReference type="Rhea" id="RHEA-COMP:14378"/>
        <dbReference type="ChEBI" id="CHEBI:15378"/>
        <dbReference type="ChEBI" id="CHEBI:24646"/>
        <dbReference type="ChEBI" id="CHEBI:132124"/>
        <dbReference type="ChEBI" id="CHEBI:133980"/>
        <dbReference type="ChEBI" id="CHEBI:139511"/>
    </reaction>
</comment>
<name>A0A378SQQ6_9MYCO</name>
<gene>
    <name evidence="3" type="primary">ddn_2</name>
    <name evidence="3" type="ORF">NCTC10742_04370</name>
</gene>
<proteinExistence type="inferred from homology"/>
<dbReference type="EMBL" id="UGQM01000001">
    <property type="protein sequence ID" value="STZ45122.1"/>
    <property type="molecule type" value="Genomic_DNA"/>
</dbReference>
<dbReference type="RefSeq" id="WP_011892974.1">
    <property type="nucleotide sequence ID" value="NZ_JACKST010000143.1"/>
</dbReference>
<evidence type="ECO:0000313" key="4">
    <source>
        <dbReference type="Proteomes" id="UP000254291"/>
    </source>
</evidence>
<evidence type="ECO:0000256" key="1">
    <source>
        <dbReference type="ARBA" id="ARBA00008710"/>
    </source>
</evidence>
<dbReference type="GO" id="GO:0005886">
    <property type="term" value="C:plasma membrane"/>
    <property type="evidence" value="ECO:0007669"/>
    <property type="project" value="TreeGrafter"/>
</dbReference>
<dbReference type="Proteomes" id="UP000254291">
    <property type="component" value="Unassembled WGS sequence"/>
</dbReference>
<evidence type="ECO:0000256" key="2">
    <source>
        <dbReference type="ARBA" id="ARBA00049106"/>
    </source>
</evidence>
<dbReference type="Pfam" id="PF04075">
    <property type="entry name" value="F420H2_quin_red"/>
    <property type="match status" value="1"/>
</dbReference>
<reference evidence="3 4" key="1">
    <citation type="submission" date="2018-06" db="EMBL/GenBank/DDBJ databases">
        <authorList>
            <consortium name="Pathogen Informatics"/>
            <person name="Doyle S."/>
        </authorList>
    </citation>
    <scope>NUCLEOTIDE SEQUENCE [LARGE SCALE GENOMIC DNA]</scope>
    <source>
        <strain evidence="3 4">NCTC10742</strain>
    </source>
</reference>
<organism evidence="3 4">
    <name type="scientific">Mycolicibacterium gilvum</name>
    <dbReference type="NCBI Taxonomy" id="1804"/>
    <lineage>
        <taxon>Bacteria</taxon>
        <taxon>Bacillati</taxon>
        <taxon>Actinomycetota</taxon>
        <taxon>Actinomycetes</taxon>
        <taxon>Mycobacteriales</taxon>
        <taxon>Mycobacteriaceae</taxon>
        <taxon>Mycolicibacterium</taxon>
    </lineage>
</organism>
<dbReference type="NCBIfam" id="TIGR00026">
    <property type="entry name" value="hi_GC_TIGR00026"/>
    <property type="match status" value="1"/>
</dbReference>
<dbReference type="InterPro" id="IPR004378">
    <property type="entry name" value="F420H2_quin_Rdtase"/>
</dbReference>
<protein>
    <submittedName>
        <fullName evidence="3">Deazaflavin-dependent nitroreductase family protein</fullName>
        <ecNumber evidence="3">1.-.-.-</ecNumber>
    </submittedName>
</protein>
<dbReference type="Gene3D" id="2.30.110.10">
    <property type="entry name" value="Electron Transport, Fmn-binding Protein, Chain A"/>
    <property type="match status" value="1"/>
</dbReference>
<dbReference type="GO" id="GO:0070967">
    <property type="term" value="F:coenzyme F420 binding"/>
    <property type="evidence" value="ECO:0007669"/>
    <property type="project" value="TreeGrafter"/>
</dbReference>
<comment type="similarity">
    <text evidence="1">Belongs to the F420H(2)-dependent quinone reductase family.</text>
</comment>
<dbReference type="EC" id="1.-.-.-" evidence="3"/>
<keyword evidence="3" id="KW-0560">Oxidoreductase</keyword>